<dbReference type="Proteomes" id="UP000241462">
    <property type="component" value="Unassembled WGS sequence"/>
</dbReference>
<feature type="compositionally biased region" description="Polar residues" evidence="4">
    <location>
        <begin position="100"/>
        <end position="109"/>
    </location>
</feature>
<name>A0A2T3AMV2_9PEZI</name>
<dbReference type="PANTHER" id="PTHR43963:SF6">
    <property type="entry name" value="CHAIN DEHYDROGENASE FAMILY PROTEIN, PUTATIVE (AFU_ORTHOLOGUE AFUA_3G15350)-RELATED"/>
    <property type="match status" value="1"/>
</dbReference>
<evidence type="ECO:0000256" key="2">
    <source>
        <dbReference type="ARBA" id="ARBA00022857"/>
    </source>
</evidence>
<dbReference type="STRING" id="2025994.A0A2T3AMV2"/>
<dbReference type="EMBL" id="KZ678374">
    <property type="protein sequence ID" value="PSS03667.1"/>
    <property type="molecule type" value="Genomic_DNA"/>
</dbReference>
<dbReference type="PRINTS" id="PR00081">
    <property type="entry name" value="GDHRDH"/>
</dbReference>
<keyword evidence="6" id="KW-1185">Reference proteome</keyword>
<organism evidence="5 6">
    <name type="scientific">Coniella lustricola</name>
    <dbReference type="NCBI Taxonomy" id="2025994"/>
    <lineage>
        <taxon>Eukaryota</taxon>
        <taxon>Fungi</taxon>
        <taxon>Dikarya</taxon>
        <taxon>Ascomycota</taxon>
        <taxon>Pezizomycotina</taxon>
        <taxon>Sordariomycetes</taxon>
        <taxon>Sordariomycetidae</taxon>
        <taxon>Diaporthales</taxon>
        <taxon>Schizoparmaceae</taxon>
        <taxon>Coniella</taxon>
    </lineage>
</organism>
<sequence>MSSKTIVLVTGANQGLGFEIARKLGKEHSDYHIIMAGRRKQAIHDAAAKLEADGVSVEPLLLDMTSDESIEAAAKTVSEKHGHLDVLINNAGIADAAPAQSAQDTSGDSAQDKPKNTTRSEWLDIYNTNVAGTAVVTDAFIPLLEKSTQTRRIVFMSSSLGSLTHRAATDGHLRKQPWWPYTVSKTAMTMVGVLYASRFDGREKEWKVNVCCPGYCATNLNGYAGASPAEQGAINACRLATLGPDGETNTFTNVNGTVPW</sequence>
<feature type="region of interest" description="Disordered" evidence="4">
    <location>
        <begin position="97"/>
        <end position="118"/>
    </location>
</feature>
<dbReference type="OrthoDB" id="1933717at2759"/>
<evidence type="ECO:0000256" key="1">
    <source>
        <dbReference type="ARBA" id="ARBA00006484"/>
    </source>
</evidence>
<evidence type="ECO:0000256" key="4">
    <source>
        <dbReference type="SAM" id="MobiDB-lite"/>
    </source>
</evidence>
<dbReference type="InParanoid" id="A0A2T3AMV2"/>
<dbReference type="InterPro" id="IPR036291">
    <property type="entry name" value="NAD(P)-bd_dom_sf"/>
</dbReference>
<evidence type="ECO:0000313" key="5">
    <source>
        <dbReference type="EMBL" id="PSS03667.1"/>
    </source>
</evidence>
<dbReference type="InterPro" id="IPR020904">
    <property type="entry name" value="Sc_DH/Rdtase_CS"/>
</dbReference>
<proteinExistence type="inferred from homology"/>
<accession>A0A2T3AMV2</accession>
<dbReference type="Gene3D" id="3.40.50.720">
    <property type="entry name" value="NAD(P)-binding Rossmann-like Domain"/>
    <property type="match status" value="1"/>
</dbReference>
<dbReference type="Pfam" id="PF00106">
    <property type="entry name" value="adh_short"/>
    <property type="match status" value="1"/>
</dbReference>
<gene>
    <name evidence="5" type="ORF">BD289DRAFT_478490</name>
</gene>
<keyword evidence="3" id="KW-0560">Oxidoreductase</keyword>
<keyword evidence="2" id="KW-0521">NADP</keyword>
<dbReference type="SUPFAM" id="SSF51735">
    <property type="entry name" value="NAD(P)-binding Rossmann-fold domains"/>
    <property type="match status" value="1"/>
</dbReference>
<dbReference type="AlphaFoldDB" id="A0A2T3AMV2"/>
<evidence type="ECO:0008006" key="7">
    <source>
        <dbReference type="Google" id="ProtNLM"/>
    </source>
</evidence>
<comment type="similarity">
    <text evidence="1">Belongs to the short-chain dehydrogenases/reductases (SDR) family.</text>
</comment>
<dbReference type="PANTHER" id="PTHR43963">
    <property type="entry name" value="CARBONYL REDUCTASE 1-RELATED"/>
    <property type="match status" value="1"/>
</dbReference>
<reference evidence="5 6" key="1">
    <citation type="journal article" date="2018" name="Mycol. Prog.">
        <title>Coniella lustricola, a new species from submerged detritus.</title>
        <authorList>
            <person name="Raudabaugh D.B."/>
            <person name="Iturriaga T."/>
            <person name="Carver A."/>
            <person name="Mondo S."/>
            <person name="Pangilinan J."/>
            <person name="Lipzen A."/>
            <person name="He G."/>
            <person name="Amirebrahimi M."/>
            <person name="Grigoriev I.V."/>
            <person name="Miller A.N."/>
        </authorList>
    </citation>
    <scope>NUCLEOTIDE SEQUENCE [LARGE SCALE GENOMIC DNA]</scope>
    <source>
        <strain evidence="5 6">B22-T-1</strain>
    </source>
</reference>
<dbReference type="InterPro" id="IPR002347">
    <property type="entry name" value="SDR_fam"/>
</dbReference>
<dbReference type="PROSITE" id="PS00061">
    <property type="entry name" value="ADH_SHORT"/>
    <property type="match status" value="1"/>
</dbReference>
<evidence type="ECO:0000313" key="6">
    <source>
        <dbReference type="Proteomes" id="UP000241462"/>
    </source>
</evidence>
<evidence type="ECO:0000256" key="3">
    <source>
        <dbReference type="ARBA" id="ARBA00023002"/>
    </source>
</evidence>
<protein>
    <recommendedName>
        <fullName evidence="7">Short chain dehydrogenase</fullName>
    </recommendedName>
</protein>
<dbReference type="GO" id="GO:0016491">
    <property type="term" value="F:oxidoreductase activity"/>
    <property type="evidence" value="ECO:0007669"/>
    <property type="project" value="UniProtKB-KW"/>
</dbReference>